<feature type="active site" description="Acyl-thioester intermediate" evidence="2">
    <location>
        <position position="255"/>
    </location>
</feature>
<feature type="region of interest" description="Disordered" evidence="3">
    <location>
        <begin position="1"/>
        <end position="53"/>
    </location>
</feature>
<gene>
    <name evidence="5" type="ORF">FJ657_04195</name>
</gene>
<dbReference type="GO" id="GO:0016787">
    <property type="term" value="F:hydrolase activity"/>
    <property type="evidence" value="ECO:0007669"/>
    <property type="project" value="UniProtKB-KW"/>
</dbReference>
<dbReference type="Pfam" id="PF04203">
    <property type="entry name" value="Sortase"/>
    <property type="match status" value="1"/>
</dbReference>
<dbReference type="Proteomes" id="UP000316252">
    <property type="component" value="Unassembled WGS sequence"/>
</dbReference>
<dbReference type="Gene3D" id="2.40.260.10">
    <property type="entry name" value="Sortase"/>
    <property type="match status" value="1"/>
</dbReference>
<keyword evidence="1" id="KW-0378">Hydrolase</keyword>
<evidence type="ECO:0000256" key="4">
    <source>
        <dbReference type="SAM" id="Phobius"/>
    </source>
</evidence>
<feature type="compositionally biased region" description="Polar residues" evidence="3">
    <location>
        <begin position="112"/>
        <end position="128"/>
    </location>
</feature>
<accession>A0A506Y758</accession>
<proteinExistence type="predicted"/>
<sequence length="293" mass="31763">MAQGRDDHGGIEDLFPDDAGAETSPEGSAARSDADPAATVASTDRRRRPAKKRRLSVVGVAGELLITAGVLVLMFLGWQLWLDDQLSAPRLKNEATGLSQQWDKDAQKPTAAPSQPASDISQNPPVQTAPKNAERFALLAIPRFGTDFYRPIAEGVSVSQVLNKYEVGHYPSTQMPGDIGNFVIASHRSAYGGALHRIHELEVGDHIFIETQDGWYQYSFRNLEYVKPTGVGVLDPVPQQDGVAATQRLLTLTTCNPFYSTAERIIGYSVFDKFTPRADGPPKEIAATVNGGS</sequence>
<dbReference type="EMBL" id="VHQG01000001">
    <property type="protein sequence ID" value="TPW77855.1"/>
    <property type="molecule type" value="Genomic_DNA"/>
</dbReference>
<feature type="compositionally biased region" description="Basic and acidic residues" evidence="3">
    <location>
        <begin position="1"/>
        <end position="11"/>
    </location>
</feature>
<feature type="transmembrane region" description="Helical" evidence="4">
    <location>
        <begin position="55"/>
        <end position="81"/>
    </location>
</feature>
<feature type="active site" description="Proton donor/acceptor" evidence="2">
    <location>
        <position position="187"/>
    </location>
</feature>
<dbReference type="NCBIfam" id="NF033747">
    <property type="entry name" value="class_E_sortase"/>
    <property type="match status" value="1"/>
</dbReference>
<dbReference type="InterPro" id="IPR005754">
    <property type="entry name" value="Sortase"/>
</dbReference>
<dbReference type="InterPro" id="IPR023365">
    <property type="entry name" value="Sortase_dom-sf"/>
</dbReference>
<dbReference type="OrthoDB" id="5242879at2"/>
<dbReference type="InterPro" id="IPR042003">
    <property type="entry name" value="Sortase_E"/>
</dbReference>
<keyword evidence="4" id="KW-0472">Membrane</keyword>
<dbReference type="SUPFAM" id="SSF63817">
    <property type="entry name" value="Sortase"/>
    <property type="match status" value="1"/>
</dbReference>
<reference evidence="5 6" key="1">
    <citation type="submission" date="2019-06" db="EMBL/GenBank/DDBJ databases">
        <authorList>
            <person name="Li F."/>
        </authorList>
    </citation>
    <scope>NUCLEOTIDE SEQUENCE [LARGE SCALE GENOMIC DNA]</scope>
    <source>
        <strain evidence="5 6">10F1D-1</strain>
    </source>
</reference>
<feature type="region of interest" description="Disordered" evidence="3">
    <location>
        <begin position="97"/>
        <end position="128"/>
    </location>
</feature>
<dbReference type="RefSeq" id="WP_141162380.1">
    <property type="nucleotide sequence ID" value="NZ_VHQG01000001.1"/>
</dbReference>
<keyword evidence="6" id="KW-1185">Reference proteome</keyword>
<evidence type="ECO:0000313" key="5">
    <source>
        <dbReference type="EMBL" id="TPW77855.1"/>
    </source>
</evidence>
<keyword evidence="4" id="KW-0812">Transmembrane</keyword>
<keyword evidence="4" id="KW-1133">Transmembrane helix</keyword>
<evidence type="ECO:0000256" key="2">
    <source>
        <dbReference type="PIRSR" id="PIRSR605754-1"/>
    </source>
</evidence>
<evidence type="ECO:0000256" key="3">
    <source>
        <dbReference type="SAM" id="MobiDB-lite"/>
    </source>
</evidence>
<organism evidence="5 6">
    <name type="scientific">Schumannella soli</name>
    <dbReference type="NCBI Taxonomy" id="2590779"/>
    <lineage>
        <taxon>Bacteria</taxon>
        <taxon>Bacillati</taxon>
        <taxon>Actinomycetota</taxon>
        <taxon>Actinomycetes</taxon>
        <taxon>Micrococcales</taxon>
        <taxon>Microbacteriaceae</taxon>
        <taxon>Schumannella</taxon>
    </lineage>
</organism>
<dbReference type="InterPro" id="IPR053465">
    <property type="entry name" value="Sortase_Class_E"/>
</dbReference>
<dbReference type="NCBIfam" id="TIGR01076">
    <property type="entry name" value="sortase_fam"/>
    <property type="match status" value="1"/>
</dbReference>
<dbReference type="CDD" id="cd05830">
    <property type="entry name" value="Sortase_E"/>
    <property type="match status" value="1"/>
</dbReference>
<dbReference type="AlphaFoldDB" id="A0A506Y758"/>
<comment type="caution">
    <text evidence="5">The sequence shown here is derived from an EMBL/GenBank/DDBJ whole genome shotgun (WGS) entry which is preliminary data.</text>
</comment>
<protein>
    <submittedName>
        <fullName evidence="5">Class E sortase</fullName>
    </submittedName>
</protein>
<evidence type="ECO:0000256" key="1">
    <source>
        <dbReference type="ARBA" id="ARBA00022801"/>
    </source>
</evidence>
<evidence type="ECO:0000313" key="6">
    <source>
        <dbReference type="Proteomes" id="UP000316252"/>
    </source>
</evidence>
<name>A0A506Y758_9MICO</name>